<dbReference type="SUPFAM" id="SSF52317">
    <property type="entry name" value="Class I glutamine amidotransferase-like"/>
    <property type="match status" value="1"/>
</dbReference>
<dbReference type="SUPFAM" id="SSF55326">
    <property type="entry name" value="PurM N-terminal domain-like"/>
    <property type="match status" value="2"/>
</dbReference>
<keyword evidence="6" id="KW-0460">Magnesium</keyword>
<dbReference type="GO" id="GO:0004642">
    <property type="term" value="F:phosphoribosylformylglycinamidine synthase activity"/>
    <property type="evidence" value="ECO:0007669"/>
    <property type="project" value="TreeGrafter"/>
</dbReference>
<dbReference type="PROSITE" id="PS51273">
    <property type="entry name" value="GATASE_TYPE_1"/>
    <property type="match status" value="1"/>
</dbReference>
<dbReference type="CDD" id="cd02204">
    <property type="entry name" value="PurL_repeat2"/>
    <property type="match status" value="1"/>
</dbReference>
<dbReference type="RefSeq" id="WP_072774785.1">
    <property type="nucleotide sequence ID" value="NZ_FRDN01000017.1"/>
</dbReference>
<sequence>MELQSVKRIYVEKKPGFNIEAQGLLQDIQENLGIKNLEDLRIVNRYDVAGITSAEYAQARRIIFSEPTVDWVYDEELKLSPQDRVFAMEYLPGQYDQRADSAAQCIQILTQKERPEIAAAKVMVLKGQITEAELERIKQYCINPVESREAGLDKPENLAFVPELPEDVEIIEGFTGMAQTELEQFYQGAGLAMSLEDLAFCQGYFRDEERREPTITEIRVIDTYWSDHCRHTTFFTQLQNIVIAEGKFAEPIRKAYEEYQESRELVYGEKAESRDVCLMDLAVIGMKELKKKGLLQDLDESDEINACSIVVNVDVDGRNEEWLVMFKNETHNHPTEIEPFGGAATCLGGAIRDPLSGRTYVYQAMRVTGSGDPRAKVEETLPGKLPQRKITTVAAAGYSSYGNQIGLATGQVAEVYDEGFIAKRMEIGAVIAAAPRENVVREAPKPGDVVVLVGGRTGRDGCGGATGSSKEHTTESLASCGAEVQKGNPPTERKIQRLFRNSKVSRMIKKCNDFGAGGVSVAIGELTDGLEINLDAVPKKYEGLDGTELAISESQERMAVVIAAENLEAFVGYADEENLEATLVAKVSEHPRLNMTWRGQTIVDISREFLNTNGVKQKADVSVLLPESSENYFRQLPQGVRSGQAASGAAAAGSSGASAGDMSLAGMALEDAWLANLQDLNVCSQKGLVERFDSTIGANTVLMPFGGKYQTTPAEGMVAKIPVESGDTRTATAMTYGYNPQCAQWSPFHGALYAVVEAVTKMVALGADYRSIRLTLQEYFEKLGKDPQKWGKPFSALLGAFYAQKKLGIPAIGGKDSMSGTFMDLHVPPTLVAFAVGVLNTDRVISQEFKQAGSQVVLVPARRDQDEVIDFEHLAGNYDKVHELIHGGKVLSSHTVKMGGMAAALTKMALGNRIGMKFSSPMAVADLFRTDYGSIILEVPATVELGDAFGEVRYMVLGSTQEKPAIELNGAEIFLDKALAIWEKPLERIFPTKTATVDQPQKISFEERNSQRPAIKLAKPRVFIPVFPGTNCEYDSERAFTKAGAVVETLVIRNLTPDQVEESIAGIVKGIERAQMVMLPGGFSAGDEPDGSGKFIATMFRNPRIKEAVMKLLKQRDGLMLGICNGFQALIKLGLVPYGEIVDLDEEAPTLTYNKIGRHVSCMVQTKVVSTLSPWFSGMELGAIHTIPVSHGEGRFVAGPDVVRKLMERGQVATQYVDHQGCPSNEVLYNPNGSYEAIEGITSPDGRVLGKMGHSERVGEGVAINISGNKYQPIFAGGVNYFRG</sequence>
<evidence type="ECO:0000259" key="8">
    <source>
        <dbReference type="Pfam" id="PF18072"/>
    </source>
</evidence>
<dbReference type="Pfam" id="PF18072">
    <property type="entry name" value="FGAR-AT_linker"/>
    <property type="match status" value="1"/>
</dbReference>
<evidence type="ECO:0000313" key="10">
    <source>
        <dbReference type="Proteomes" id="UP000184010"/>
    </source>
</evidence>
<dbReference type="CDD" id="cd02203">
    <property type="entry name" value="PurL_repeat1"/>
    <property type="match status" value="1"/>
</dbReference>
<dbReference type="FunFam" id="3.30.1330.10:FF:000013">
    <property type="entry name" value="Phosphoribosylformylglycinamidine synthase"/>
    <property type="match status" value="1"/>
</dbReference>
<name>A0A1M7UUM5_9FIRM</name>
<dbReference type="SMART" id="SM01211">
    <property type="entry name" value="GATase_5"/>
    <property type="match status" value="1"/>
</dbReference>
<dbReference type="InterPro" id="IPR041609">
    <property type="entry name" value="PurL_linker"/>
</dbReference>
<keyword evidence="3" id="KW-0547">Nucleotide-binding</keyword>
<keyword evidence="1" id="KW-0436">Ligase</keyword>
<evidence type="ECO:0000256" key="5">
    <source>
        <dbReference type="ARBA" id="ARBA00022840"/>
    </source>
</evidence>
<keyword evidence="2" id="KW-0479">Metal-binding</keyword>
<dbReference type="InterPro" id="IPR029062">
    <property type="entry name" value="Class_I_gatase-like"/>
</dbReference>
<dbReference type="GO" id="GO:0005737">
    <property type="term" value="C:cytoplasm"/>
    <property type="evidence" value="ECO:0007669"/>
    <property type="project" value="TreeGrafter"/>
</dbReference>
<dbReference type="SUPFAM" id="SSF56042">
    <property type="entry name" value="PurM C-terminal domain-like"/>
    <property type="match status" value="2"/>
</dbReference>
<gene>
    <name evidence="9" type="ORF">SAMN02745215_04682</name>
</gene>
<evidence type="ECO:0000256" key="1">
    <source>
        <dbReference type="ARBA" id="ARBA00022598"/>
    </source>
</evidence>
<dbReference type="STRING" id="1121395.SAMN02745215_04682"/>
<dbReference type="Proteomes" id="UP000184010">
    <property type="component" value="Unassembled WGS sequence"/>
</dbReference>
<keyword evidence="4" id="KW-0658">Purine biosynthesis</keyword>
<feature type="domain" description="Phosphoribosylformylglycinamidine synthase linker" evidence="8">
    <location>
        <begin position="184"/>
        <end position="231"/>
    </location>
</feature>
<dbReference type="GO" id="GO:0005524">
    <property type="term" value="F:ATP binding"/>
    <property type="evidence" value="ECO:0007669"/>
    <property type="project" value="UniProtKB-KW"/>
</dbReference>
<dbReference type="EMBL" id="FRDN01000017">
    <property type="protein sequence ID" value="SHN86627.1"/>
    <property type="molecule type" value="Genomic_DNA"/>
</dbReference>
<keyword evidence="10" id="KW-1185">Reference proteome</keyword>
<dbReference type="Gene3D" id="3.30.1330.10">
    <property type="entry name" value="PurM-like, N-terminal domain"/>
    <property type="match status" value="2"/>
</dbReference>
<evidence type="ECO:0000256" key="2">
    <source>
        <dbReference type="ARBA" id="ARBA00022723"/>
    </source>
</evidence>
<dbReference type="Gene3D" id="3.90.650.10">
    <property type="entry name" value="PurM-like C-terminal domain"/>
    <property type="match status" value="2"/>
</dbReference>
<dbReference type="GO" id="GO:0046872">
    <property type="term" value="F:metal ion binding"/>
    <property type="evidence" value="ECO:0007669"/>
    <property type="project" value="UniProtKB-KW"/>
</dbReference>
<protein>
    <submittedName>
        <fullName evidence="9">Phosphoribosylformylglycinamidine synthase</fullName>
    </submittedName>
</protein>
<feature type="domain" description="PurM-like C-terminal" evidence="7">
    <location>
        <begin position="445"/>
        <end position="597"/>
    </location>
</feature>
<dbReference type="InterPro" id="IPR010918">
    <property type="entry name" value="PurM-like_C_dom"/>
</dbReference>
<dbReference type="InterPro" id="IPR036676">
    <property type="entry name" value="PurM-like_C_sf"/>
</dbReference>
<dbReference type="Gene3D" id="3.40.50.880">
    <property type="match status" value="1"/>
</dbReference>
<dbReference type="PANTHER" id="PTHR10099:SF1">
    <property type="entry name" value="PHOSPHORIBOSYLFORMYLGLYCINAMIDINE SYNTHASE"/>
    <property type="match status" value="1"/>
</dbReference>
<dbReference type="Pfam" id="PF02769">
    <property type="entry name" value="AIRS_C"/>
    <property type="match status" value="1"/>
</dbReference>
<evidence type="ECO:0000256" key="3">
    <source>
        <dbReference type="ARBA" id="ARBA00022741"/>
    </source>
</evidence>
<evidence type="ECO:0000313" key="9">
    <source>
        <dbReference type="EMBL" id="SHN86627.1"/>
    </source>
</evidence>
<accession>A0A1M7UUM5</accession>
<dbReference type="InterPro" id="IPR036921">
    <property type="entry name" value="PurM-like_N_sf"/>
</dbReference>
<reference evidence="10" key="1">
    <citation type="submission" date="2016-12" db="EMBL/GenBank/DDBJ databases">
        <authorList>
            <person name="Varghese N."/>
            <person name="Submissions S."/>
        </authorList>
    </citation>
    <scope>NUCLEOTIDE SEQUENCE [LARGE SCALE GENOMIC DNA]</scope>
    <source>
        <strain evidence="10">DSM 11544</strain>
    </source>
</reference>
<evidence type="ECO:0000256" key="4">
    <source>
        <dbReference type="ARBA" id="ARBA00022755"/>
    </source>
</evidence>
<dbReference type="PANTHER" id="PTHR10099">
    <property type="entry name" value="PHOSPHORIBOSYLFORMYLGLYCINAMIDINE SYNTHASE"/>
    <property type="match status" value="1"/>
</dbReference>
<evidence type="ECO:0000259" key="7">
    <source>
        <dbReference type="Pfam" id="PF02769"/>
    </source>
</evidence>
<keyword evidence="5" id="KW-0067">ATP-binding</keyword>
<organism evidence="9 10">
    <name type="scientific">Desulfitobacterium chlororespirans DSM 11544</name>
    <dbReference type="NCBI Taxonomy" id="1121395"/>
    <lineage>
        <taxon>Bacteria</taxon>
        <taxon>Bacillati</taxon>
        <taxon>Bacillota</taxon>
        <taxon>Clostridia</taxon>
        <taxon>Eubacteriales</taxon>
        <taxon>Desulfitobacteriaceae</taxon>
        <taxon>Desulfitobacterium</taxon>
    </lineage>
</organism>
<proteinExistence type="predicted"/>
<dbReference type="Pfam" id="PF13507">
    <property type="entry name" value="GATase_5"/>
    <property type="match status" value="1"/>
</dbReference>
<evidence type="ECO:0000256" key="6">
    <source>
        <dbReference type="ARBA" id="ARBA00022842"/>
    </source>
</evidence>
<dbReference type="GO" id="GO:0006164">
    <property type="term" value="P:purine nucleotide biosynthetic process"/>
    <property type="evidence" value="ECO:0007669"/>
    <property type="project" value="UniProtKB-KW"/>
</dbReference>